<protein>
    <recommendedName>
        <fullName evidence="3">RND efflux pump membrane fusion protein barrel-sandwich domain-containing protein</fullName>
    </recommendedName>
</protein>
<organism evidence="2">
    <name type="scientific">hydrothermal vent metagenome</name>
    <dbReference type="NCBI Taxonomy" id="652676"/>
    <lineage>
        <taxon>unclassified sequences</taxon>
        <taxon>metagenomes</taxon>
        <taxon>ecological metagenomes</taxon>
    </lineage>
</organism>
<feature type="transmembrane region" description="Helical" evidence="1">
    <location>
        <begin position="21"/>
        <end position="44"/>
    </location>
</feature>
<keyword evidence="1" id="KW-0472">Membrane</keyword>
<name>A0A3B1A3U2_9ZZZZ</name>
<sequence length="325" mass="37275">MRLRNRKSFLTSLPEGRPERTVLSQVTHWTYISVLVSLLAYFAYIGISRFVYFKGVGIIEIDKTNLSPINGGEIISLKVEPGDIVRKDQILATLKASKNCIRRNSATEYKLKHDLSLLKFEKDTLAKQIKHLEKGNQKYLQRALEVNLSDSYIYQDYNKKLARLHLDLTNINAEYSIKTRYLKKIQYYDSPVTSNNCTNEIMQTPFSGIIYAVSAKENEFAQRGKPLVTLVKTNQNARVEAYLSNDYLQYLHVGKEIAIQFPDGAQSRGIIHKIESNATLAAERKWHGYDPVKTRVRATIMPLDPASHQKWGNYDRMLVEIQGVK</sequence>
<gene>
    <name evidence="2" type="ORF">MNBD_GAMMA21-85</name>
</gene>
<dbReference type="InterPro" id="IPR050739">
    <property type="entry name" value="MFP"/>
</dbReference>
<dbReference type="Gene3D" id="2.40.50.100">
    <property type="match status" value="1"/>
</dbReference>
<dbReference type="EMBL" id="UOFR01000076">
    <property type="protein sequence ID" value="VAX00426.1"/>
    <property type="molecule type" value="Genomic_DNA"/>
</dbReference>
<evidence type="ECO:0000313" key="2">
    <source>
        <dbReference type="EMBL" id="VAX00426.1"/>
    </source>
</evidence>
<accession>A0A3B1A3U2</accession>
<keyword evidence="1" id="KW-1133">Transmembrane helix</keyword>
<dbReference type="AlphaFoldDB" id="A0A3B1A3U2"/>
<dbReference type="PANTHER" id="PTHR30386">
    <property type="entry name" value="MEMBRANE FUSION SUBUNIT OF EMRAB-TOLC MULTIDRUG EFFLUX PUMP"/>
    <property type="match status" value="1"/>
</dbReference>
<evidence type="ECO:0000256" key="1">
    <source>
        <dbReference type="SAM" id="Phobius"/>
    </source>
</evidence>
<reference evidence="2" key="1">
    <citation type="submission" date="2018-06" db="EMBL/GenBank/DDBJ databases">
        <authorList>
            <person name="Zhirakovskaya E."/>
        </authorList>
    </citation>
    <scope>NUCLEOTIDE SEQUENCE</scope>
</reference>
<proteinExistence type="predicted"/>
<evidence type="ECO:0008006" key="3">
    <source>
        <dbReference type="Google" id="ProtNLM"/>
    </source>
</evidence>
<keyword evidence="1" id="KW-0812">Transmembrane</keyword>